<comment type="subcellular location">
    <subcellularLocation>
        <location evidence="1">Cell membrane</location>
        <topology evidence="1">Multi-pass membrane protein</topology>
    </subcellularLocation>
</comment>
<feature type="transmembrane region" description="Helical" evidence="8">
    <location>
        <begin position="94"/>
        <end position="113"/>
    </location>
</feature>
<keyword evidence="2" id="KW-1003">Cell membrane</keyword>
<dbReference type="Pfam" id="PF03023">
    <property type="entry name" value="MurJ"/>
    <property type="match status" value="1"/>
</dbReference>
<dbReference type="AlphaFoldDB" id="A0A9D5R853"/>
<feature type="transmembrane region" description="Helical" evidence="8">
    <location>
        <begin position="171"/>
        <end position="190"/>
    </location>
</feature>
<feature type="transmembrane region" description="Helical" evidence="8">
    <location>
        <begin position="545"/>
        <end position="566"/>
    </location>
</feature>
<feature type="transmembrane region" description="Helical" evidence="8">
    <location>
        <begin position="442"/>
        <end position="467"/>
    </location>
</feature>
<keyword evidence="3 8" id="KW-0812">Transmembrane</keyword>
<dbReference type="GO" id="GO:0005886">
    <property type="term" value="C:plasma membrane"/>
    <property type="evidence" value="ECO:0007669"/>
    <property type="project" value="UniProtKB-SubCell"/>
</dbReference>
<dbReference type="InterPro" id="IPR004268">
    <property type="entry name" value="MurJ"/>
</dbReference>
<accession>A0A9D5R853</accession>
<organism evidence="9 10">
    <name type="scientific">Ructibacterium gallinarum</name>
    <dbReference type="NCBI Taxonomy" id="2779355"/>
    <lineage>
        <taxon>Bacteria</taxon>
        <taxon>Bacillati</taxon>
        <taxon>Bacillota</taxon>
        <taxon>Clostridia</taxon>
        <taxon>Eubacteriales</taxon>
        <taxon>Oscillospiraceae</taxon>
        <taxon>Ructibacterium</taxon>
    </lineage>
</organism>
<feature type="transmembrane region" description="Helical" evidence="8">
    <location>
        <begin position="12"/>
        <end position="34"/>
    </location>
</feature>
<dbReference type="RefSeq" id="WP_226392173.1">
    <property type="nucleotide sequence ID" value="NZ_JADCKB010000006.1"/>
</dbReference>
<protein>
    <submittedName>
        <fullName evidence="9">Polysaccharide biosynthesis protein</fullName>
    </submittedName>
</protein>
<proteinExistence type="predicted"/>
<keyword evidence="6 8" id="KW-1133">Transmembrane helix</keyword>
<keyword evidence="10" id="KW-1185">Reference proteome</keyword>
<feature type="transmembrane region" description="Helical" evidence="8">
    <location>
        <begin position="473"/>
        <end position="491"/>
    </location>
</feature>
<gene>
    <name evidence="9" type="ORF">INF28_03925</name>
</gene>
<feature type="transmembrane region" description="Helical" evidence="8">
    <location>
        <begin position="342"/>
        <end position="364"/>
    </location>
</feature>
<feature type="transmembrane region" description="Helical" evidence="8">
    <location>
        <begin position="54"/>
        <end position="73"/>
    </location>
</feature>
<evidence type="ECO:0000313" key="10">
    <source>
        <dbReference type="Proteomes" id="UP000806542"/>
    </source>
</evidence>
<feature type="transmembrane region" description="Helical" evidence="8">
    <location>
        <begin position="503"/>
        <end position="525"/>
    </location>
</feature>
<evidence type="ECO:0000256" key="1">
    <source>
        <dbReference type="ARBA" id="ARBA00004651"/>
    </source>
</evidence>
<evidence type="ECO:0000256" key="7">
    <source>
        <dbReference type="ARBA" id="ARBA00023136"/>
    </source>
</evidence>
<evidence type="ECO:0000313" key="9">
    <source>
        <dbReference type="EMBL" id="MBE5039610.1"/>
    </source>
</evidence>
<keyword evidence="5" id="KW-0573">Peptidoglycan synthesis</keyword>
<dbReference type="InterPro" id="IPR050833">
    <property type="entry name" value="Poly_Biosynth_Transport"/>
</dbReference>
<feature type="transmembrane region" description="Helical" evidence="8">
    <location>
        <begin position="129"/>
        <end position="150"/>
    </location>
</feature>
<dbReference type="InterPro" id="IPR002797">
    <property type="entry name" value="Polysacc_synth"/>
</dbReference>
<dbReference type="InterPro" id="IPR024923">
    <property type="entry name" value="PG_synth_SpoVB"/>
</dbReference>
<dbReference type="CDD" id="cd13124">
    <property type="entry name" value="MATE_SpoVB_like"/>
    <property type="match status" value="1"/>
</dbReference>
<name>A0A9D5R853_9FIRM</name>
<comment type="caution">
    <text evidence="9">The sequence shown here is derived from an EMBL/GenBank/DDBJ whole genome shotgun (WGS) entry which is preliminary data.</text>
</comment>
<evidence type="ECO:0000256" key="5">
    <source>
        <dbReference type="ARBA" id="ARBA00022984"/>
    </source>
</evidence>
<evidence type="ECO:0000256" key="2">
    <source>
        <dbReference type="ARBA" id="ARBA00022475"/>
    </source>
</evidence>
<feature type="transmembrane region" description="Helical" evidence="8">
    <location>
        <begin position="385"/>
        <end position="407"/>
    </location>
</feature>
<evidence type="ECO:0000256" key="8">
    <source>
        <dbReference type="SAM" id="Phobius"/>
    </source>
</evidence>
<sequence length="591" mass="64817">MEKNRQTTKQQTFIQGALILGVANLIVKIIGAVFKIPLINLIGDDGMGYFNIAYQIYTFMFIIATAGFPIAISKMVAESMARDDERNAHRIFQTAFIFLAVIGFLGSAVLYFFPKQLEALVAVPGSSKGILAISPAVFFVAMTSVYRGYFQGRQNMFPTAASEVIEATAKLLVGIGLAFFFMNMTVNGSLETAIDWTTRQVQSTYDRTVFASAGAIFGVTTGTFLSFALLSCIFLALRKRKKSQSLSLLRSRKSILKELILIAIPITIGASVSSLTTLIDMGTITRRLVTRPEVLAHYDFMFKEGTSFYQKVIEEGWTGLELYKQQAASLYGMYTGKALTMFNLPLTLVVALGMSVVPAISAALTRRNETESKAITESTIRIAMLFAAPCAFGMSVLSKEVLFLLFQDCNAKSVLAILSIAIIPVAVVSVTNAILQAYGKVYCPVINMVIGGAVKVLFNFIFIPYLGIDGAPAGTFLCYLIIAVLNMRYIIKYAKIRFRWNAFIFKPVAAAVIMGAVGFVLSTFLTGESFLLSASVNIWSRRILIAAEIVICALVYFLAVFTVRAIQREDILRLPKGEKLASVLTKLKLLK</sequence>
<feature type="transmembrane region" description="Helical" evidence="8">
    <location>
        <begin position="413"/>
        <end position="435"/>
    </location>
</feature>
<evidence type="ECO:0000256" key="4">
    <source>
        <dbReference type="ARBA" id="ARBA00022960"/>
    </source>
</evidence>
<dbReference type="GO" id="GO:0008360">
    <property type="term" value="P:regulation of cell shape"/>
    <property type="evidence" value="ECO:0007669"/>
    <property type="project" value="UniProtKB-KW"/>
</dbReference>
<feature type="transmembrane region" description="Helical" evidence="8">
    <location>
        <begin position="210"/>
        <end position="237"/>
    </location>
</feature>
<dbReference type="Pfam" id="PF01943">
    <property type="entry name" value="Polysacc_synt"/>
    <property type="match status" value="1"/>
</dbReference>
<dbReference type="Proteomes" id="UP000806542">
    <property type="component" value="Unassembled WGS sequence"/>
</dbReference>
<dbReference type="GO" id="GO:0009252">
    <property type="term" value="P:peptidoglycan biosynthetic process"/>
    <property type="evidence" value="ECO:0007669"/>
    <property type="project" value="UniProtKB-KW"/>
</dbReference>
<dbReference type="PANTHER" id="PTHR30250">
    <property type="entry name" value="PST FAMILY PREDICTED COLANIC ACID TRANSPORTER"/>
    <property type="match status" value="1"/>
</dbReference>
<evidence type="ECO:0000256" key="6">
    <source>
        <dbReference type="ARBA" id="ARBA00022989"/>
    </source>
</evidence>
<dbReference type="PIRSF" id="PIRSF038958">
    <property type="entry name" value="PG_synth_SpoVB"/>
    <property type="match status" value="1"/>
</dbReference>
<feature type="transmembrane region" description="Helical" evidence="8">
    <location>
        <begin position="258"/>
        <end position="279"/>
    </location>
</feature>
<dbReference type="EMBL" id="JADCKB010000006">
    <property type="protein sequence ID" value="MBE5039610.1"/>
    <property type="molecule type" value="Genomic_DNA"/>
</dbReference>
<keyword evidence="7 8" id="KW-0472">Membrane</keyword>
<evidence type="ECO:0000256" key="3">
    <source>
        <dbReference type="ARBA" id="ARBA00022692"/>
    </source>
</evidence>
<reference evidence="9" key="1">
    <citation type="submission" date="2020-10" db="EMBL/GenBank/DDBJ databases">
        <title>ChiBAC.</title>
        <authorList>
            <person name="Zenner C."/>
            <person name="Hitch T.C.A."/>
            <person name="Clavel T."/>
        </authorList>
    </citation>
    <scope>NUCLEOTIDE SEQUENCE</scope>
    <source>
        <strain evidence="9">DSM 107454</strain>
    </source>
</reference>
<dbReference type="PANTHER" id="PTHR30250:SF21">
    <property type="entry name" value="LIPID II FLIPPASE MURJ"/>
    <property type="match status" value="1"/>
</dbReference>
<keyword evidence="4" id="KW-0133">Cell shape</keyword>